<evidence type="ECO:0000313" key="6">
    <source>
        <dbReference type="Proteomes" id="UP001642482"/>
    </source>
</evidence>
<evidence type="ECO:0000256" key="3">
    <source>
        <dbReference type="SAM" id="MobiDB-lite"/>
    </source>
</evidence>
<feature type="compositionally biased region" description="Pro residues" evidence="3">
    <location>
        <begin position="1"/>
        <end position="10"/>
    </location>
</feature>
<dbReference type="Gene3D" id="4.10.240.10">
    <property type="entry name" value="Zn(2)-C6 fungal-type DNA-binding domain"/>
    <property type="match status" value="1"/>
</dbReference>
<feature type="compositionally biased region" description="Polar residues" evidence="3">
    <location>
        <begin position="845"/>
        <end position="858"/>
    </location>
</feature>
<reference evidence="5 6" key="1">
    <citation type="submission" date="2024-01" db="EMBL/GenBank/DDBJ databases">
        <authorList>
            <person name="Allen C."/>
            <person name="Tagirdzhanova G."/>
        </authorList>
    </citation>
    <scope>NUCLEOTIDE SEQUENCE [LARGE SCALE GENOMIC DNA]</scope>
</reference>
<evidence type="ECO:0000313" key="5">
    <source>
        <dbReference type="EMBL" id="CAK7226178.1"/>
    </source>
</evidence>
<dbReference type="SMART" id="SM00906">
    <property type="entry name" value="Fungal_trans"/>
    <property type="match status" value="1"/>
</dbReference>
<gene>
    <name evidence="5" type="ORF">SEUCBS140593_006153</name>
</gene>
<sequence length="886" mass="97269">MSSVPPPSTTPNPASQGDMPKRRRASRACLACRARKVRCDVVLCGKPCTNCRLDFSECVVQLRRKNRCRTIVVPSNNRLLSVKEVAESDEDNISETAALPSASAPEPTKWPPASAAEKNSPPPADNVMPAFEWDDVLAPGLANMNTIAPAQSLASLSEATTNDTVSFVPSVSSDTSISHHSASDNGLPDNDANATTLEENLADFGMLIDGSMEEDERAEQATPVDDTHNIEAEVVMQTQPESEPMSYELLSHTVDNFSLYDMAASSVTAVGSGTAIELASGMCHANSEAWQRMHFPFSPSLFTTANANVLTMPFAAAVDSITSWSSSGNGLSSGTDLPSYRSSMPRHPVSTSARQRRATEPTPEPAHMTSSMQPPPQPQPKMTKPANPPPPLNTAAFSTPSAAPSSDSSAFVIFSRYPFLSSKTLWKLDHEDDALVLEQRGCLHVPKKSILDEMMKQYFLHVHPMVPLLNELDFWTMYNSPTPLSAPFCQMSLFVFQAMLFIVCPFVSQETLAQLNFSSVPEARANFYRRAKTLFHLEEGRDDISTAQAALMLTYQSSSMKDRTSNFWLSTSIHFARSAHAHRYFDLKSTHTQRRTVLKRLWWCCILRDKVVSLGMRRPMHIGPADFDTQRPGLNEQDTSDEIPSSTFFSPSAKRVLSQVFARLCELAGILTDVLDICYPASGKSLRVADASVAQDYVTKLDAWYETATTQFKASMELAGNDESLLVFTNAAYIYYYIARASIYNYISHIIATHPEAVVDEVSYGSPPAKVDESFRGVTKSLAELKQRDLVRYLPNTFVSMAILPFKWHVAGVRVMGGKASGKETDLTVYYAVFKGFGEFSYESTGGTGNTQQSQSAIGGNVVNGRSRGPNDVHGDSDDMELELPR</sequence>
<dbReference type="InterPro" id="IPR052761">
    <property type="entry name" value="Fungal_Detox/Toxin_TFs"/>
</dbReference>
<feature type="region of interest" description="Disordered" evidence="3">
    <location>
        <begin position="170"/>
        <end position="192"/>
    </location>
</feature>
<feature type="region of interest" description="Disordered" evidence="3">
    <location>
        <begin position="323"/>
        <end position="401"/>
    </location>
</feature>
<dbReference type="Pfam" id="PF04082">
    <property type="entry name" value="Fungal_trans"/>
    <property type="match status" value="1"/>
</dbReference>
<dbReference type="PANTHER" id="PTHR47425:SF2">
    <property type="entry name" value="FARB-RELATED"/>
    <property type="match status" value="1"/>
</dbReference>
<keyword evidence="6" id="KW-1185">Reference proteome</keyword>
<dbReference type="PANTHER" id="PTHR47425">
    <property type="entry name" value="FARB-RELATED"/>
    <property type="match status" value="1"/>
</dbReference>
<keyword evidence="1" id="KW-0479">Metal-binding</keyword>
<dbReference type="InterPro" id="IPR036864">
    <property type="entry name" value="Zn2-C6_fun-type_DNA-bd_sf"/>
</dbReference>
<evidence type="ECO:0000259" key="4">
    <source>
        <dbReference type="PROSITE" id="PS50048"/>
    </source>
</evidence>
<protein>
    <recommendedName>
        <fullName evidence="4">Zn(2)-C6 fungal-type domain-containing protein</fullName>
    </recommendedName>
</protein>
<organism evidence="5 6">
    <name type="scientific">Sporothrix eucalyptigena</name>
    <dbReference type="NCBI Taxonomy" id="1812306"/>
    <lineage>
        <taxon>Eukaryota</taxon>
        <taxon>Fungi</taxon>
        <taxon>Dikarya</taxon>
        <taxon>Ascomycota</taxon>
        <taxon>Pezizomycotina</taxon>
        <taxon>Sordariomycetes</taxon>
        <taxon>Sordariomycetidae</taxon>
        <taxon>Ophiostomatales</taxon>
        <taxon>Ophiostomataceae</taxon>
        <taxon>Sporothrix</taxon>
    </lineage>
</organism>
<dbReference type="PROSITE" id="PS50048">
    <property type="entry name" value="ZN2_CY6_FUNGAL_2"/>
    <property type="match status" value="1"/>
</dbReference>
<dbReference type="InterPro" id="IPR007219">
    <property type="entry name" value="XnlR_reg_dom"/>
</dbReference>
<feature type="domain" description="Zn(2)-C6 fungal-type" evidence="4">
    <location>
        <begin position="28"/>
        <end position="60"/>
    </location>
</feature>
<dbReference type="CDD" id="cd00067">
    <property type="entry name" value="GAL4"/>
    <property type="match status" value="1"/>
</dbReference>
<feature type="compositionally biased region" description="Low complexity" evidence="3">
    <location>
        <begin position="323"/>
        <end position="334"/>
    </location>
</feature>
<evidence type="ECO:0000256" key="2">
    <source>
        <dbReference type="ARBA" id="ARBA00023242"/>
    </source>
</evidence>
<keyword evidence="2" id="KW-0539">Nucleus</keyword>
<name>A0ABP0C2R5_9PEZI</name>
<comment type="caution">
    <text evidence="5">The sequence shown here is derived from an EMBL/GenBank/DDBJ whole genome shotgun (WGS) entry which is preliminary data.</text>
</comment>
<feature type="region of interest" description="Disordered" evidence="3">
    <location>
        <begin position="97"/>
        <end position="128"/>
    </location>
</feature>
<feature type="compositionally biased region" description="Basic and acidic residues" evidence="3">
    <location>
        <begin position="869"/>
        <end position="886"/>
    </location>
</feature>
<dbReference type="CDD" id="cd12148">
    <property type="entry name" value="fungal_TF_MHR"/>
    <property type="match status" value="1"/>
</dbReference>
<dbReference type="SUPFAM" id="SSF57701">
    <property type="entry name" value="Zn2/Cys6 DNA-binding domain"/>
    <property type="match status" value="1"/>
</dbReference>
<feature type="region of interest" description="Disordered" evidence="3">
    <location>
        <begin position="845"/>
        <end position="886"/>
    </location>
</feature>
<feature type="compositionally biased region" description="Low complexity" evidence="3">
    <location>
        <begin position="170"/>
        <end position="184"/>
    </location>
</feature>
<feature type="region of interest" description="Disordered" evidence="3">
    <location>
        <begin position="1"/>
        <end position="22"/>
    </location>
</feature>
<evidence type="ECO:0000256" key="1">
    <source>
        <dbReference type="ARBA" id="ARBA00022723"/>
    </source>
</evidence>
<proteinExistence type="predicted"/>
<dbReference type="EMBL" id="CAWUHD010000064">
    <property type="protein sequence ID" value="CAK7226178.1"/>
    <property type="molecule type" value="Genomic_DNA"/>
</dbReference>
<dbReference type="Proteomes" id="UP001642482">
    <property type="component" value="Unassembled WGS sequence"/>
</dbReference>
<accession>A0ABP0C2R5</accession>
<dbReference type="SMART" id="SM00066">
    <property type="entry name" value="GAL4"/>
    <property type="match status" value="1"/>
</dbReference>
<dbReference type="InterPro" id="IPR001138">
    <property type="entry name" value="Zn2Cys6_DnaBD"/>
</dbReference>